<dbReference type="SUPFAM" id="SSF53300">
    <property type="entry name" value="vWA-like"/>
    <property type="match status" value="1"/>
</dbReference>
<feature type="domain" description="VWFA" evidence="2">
    <location>
        <begin position="246"/>
        <end position="410"/>
    </location>
</feature>
<dbReference type="PANTHER" id="PTHR33608:SF3">
    <property type="entry name" value="SLR2013 PROTEIN"/>
    <property type="match status" value="1"/>
</dbReference>
<dbReference type="AlphaFoldDB" id="A0A1H0UTJ3"/>
<protein>
    <submittedName>
        <fullName evidence="3">Uncharacterized conserved protein, DUF58 family, contains vWF domain</fullName>
    </submittedName>
</protein>
<sequence>MTRQLKSLLGLFQFRDRGILPTERLIGIYILFSIGLVLLALMDIAWTFIILSNLAFISITMIDLLFIPKRDEIFFKRSFPDEMERGHTYKVELEVWNQSNFPVVYRLIDGLPQTFTRPFPMEGDVGEKSKNLQFYETVAPARGKYEIEKLYYRYKSKIGLWEKQKAELLGNTVKVIPDLTSTKQYLENAQRFLMYEGIKIRKQQQGVGEFAKIRNYVVGDDPRKINWRQTAKLHEVMTNEYEPEHGKYITILIDCGRMMGAELKKGNRLEKALEAALTVTAAALAKGDYVAVLAFSKNVKVYIPPAKGMAHLQRILQAIYHLEVDAAESNYGEVLQYLQTVQKKRSLLLLFSDVRTFLHEESALLYLKRIRQRHLFLMIGLEDETLLNRIKDEPITLQRAMIKSMAQKQMIHKKREKAKWEQQGLQLVEAREENLAVAAVSSYIQIMNRGLL</sequence>
<keyword evidence="1" id="KW-0812">Transmembrane</keyword>
<keyword evidence="4" id="KW-1185">Reference proteome</keyword>
<dbReference type="InterPro" id="IPR002035">
    <property type="entry name" value="VWF_A"/>
</dbReference>
<dbReference type="Proteomes" id="UP000199159">
    <property type="component" value="Unassembled WGS sequence"/>
</dbReference>
<evidence type="ECO:0000256" key="1">
    <source>
        <dbReference type="SAM" id="Phobius"/>
    </source>
</evidence>
<feature type="transmembrane region" description="Helical" evidence="1">
    <location>
        <begin position="25"/>
        <end position="42"/>
    </location>
</feature>
<dbReference type="STRING" id="930152.SAMN05216565_105156"/>
<evidence type="ECO:0000313" key="3">
    <source>
        <dbReference type="EMBL" id="SDP69500.1"/>
    </source>
</evidence>
<dbReference type="PANTHER" id="PTHR33608">
    <property type="entry name" value="BLL2464 PROTEIN"/>
    <property type="match status" value="1"/>
</dbReference>
<gene>
    <name evidence="3" type="ORF">SAMN05216565_105156</name>
</gene>
<dbReference type="InterPro" id="IPR036465">
    <property type="entry name" value="vWFA_dom_sf"/>
</dbReference>
<dbReference type="Pfam" id="PF01882">
    <property type="entry name" value="DUF58"/>
    <property type="match status" value="1"/>
</dbReference>
<proteinExistence type="predicted"/>
<reference evidence="4" key="1">
    <citation type="submission" date="2016-10" db="EMBL/GenBank/DDBJ databases">
        <authorList>
            <person name="Varghese N."/>
            <person name="Submissions S."/>
        </authorList>
    </citation>
    <scope>NUCLEOTIDE SEQUENCE [LARGE SCALE GENOMIC DNA]</scope>
    <source>
        <strain evidence="4">IBRC-M10078</strain>
    </source>
</reference>
<dbReference type="SMART" id="SM00327">
    <property type="entry name" value="VWA"/>
    <property type="match status" value="1"/>
</dbReference>
<dbReference type="Gene3D" id="3.40.50.410">
    <property type="entry name" value="von Willebrand factor, type A domain"/>
    <property type="match status" value="1"/>
</dbReference>
<evidence type="ECO:0000313" key="4">
    <source>
        <dbReference type="Proteomes" id="UP000199159"/>
    </source>
</evidence>
<evidence type="ECO:0000259" key="2">
    <source>
        <dbReference type="SMART" id="SM00327"/>
    </source>
</evidence>
<dbReference type="InterPro" id="IPR002881">
    <property type="entry name" value="DUF58"/>
</dbReference>
<keyword evidence="1" id="KW-1133">Transmembrane helix</keyword>
<keyword evidence="1" id="KW-0472">Membrane</keyword>
<dbReference type="RefSeq" id="WP_238457254.1">
    <property type="nucleotide sequence ID" value="NZ_FNJU01000005.1"/>
</dbReference>
<organism evidence="3 4">
    <name type="scientific">Litchfieldia salsa</name>
    <dbReference type="NCBI Taxonomy" id="930152"/>
    <lineage>
        <taxon>Bacteria</taxon>
        <taxon>Bacillati</taxon>
        <taxon>Bacillota</taxon>
        <taxon>Bacilli</taxon>
        <taxon>Bacillales</taxon>
        <taxon>Bacillaceae</taxon>
        <taxon>Litchfieldia</taxon>
    </lineage>
</organism>
<name>A0A1H0UTJ3_9BACI</name>
<dbReference type="EMBL" id="FNJU01000005">
    <property type="protein sequence ID" value="SDP69500.1"/>
    <property type="molecule type" value="Genomic_DNA"/>
</dbReference>
<accession>A0A1H0UTJ3</accession>